<dbReference type="InterPro" id="IPR005358">
    <property type="entry name" value="Puta_zinc/iron-chelating_dom"/>
</dbReference>
<evidence type="ECO:0000313" key="1">
    <source>
        <dbReference type="EMBL" id="BCL59803.1"/>
    </source>
</evidence>
<organism evidence="1 2">
    <name type="scientific">Desulfomarina profundi</name>
    <dbReference type="NCBI Taxonomy" id="2772557"/>
    <lineage>
        <taxon>Bacteria</taxon>
        <taxon>Pseudomonadati</taxon>
        <taxon>Thermodesulfobacteriota</taxon>
        <taxon>Desulfobulbia</taxon>
        <taxon>Desulfobulbales</taxon>
        <taxon>Desulfobulbaceae</taxon>
        <taxon>Desulfomarina</taxon>
    </lineage>
</organism>
<keyword evidence="2" id="KW-1185">Reference proteome</keyword>
<dbReference type="Proteomes" id="UP000826725">
    <property type="component" value="Chromosome"/>
</dbReference>
<dbReference type="PANTHER" id="PTHR35866:SF1">
    <property type="entry name" value="YKGJ FAMILY CYSTEINE CLUSTER PROTEIN"/>
    <property type="match status" value="1"/>
</dbReference>
<proteinExistence type="predicted"/>
<gene>
    <name evidence="1" type="ORF">DGMP_04960</name>
</gene>
<dbReference type="AlphaFoldDB" id="A0A8D5FEG0"/>
<dbReference type="EMBL" id="AP024086">
    <property type="protein sequence ID" value="BCL59803.1"/>
    <property type="molecule type" value="Genomic_DNA"/>
</dbReference>
<name>A0A8D5FEG0_9BACT</name>
<protein>
    <submittedName>
        <fullName evidence="1">Lipoprotein</fullName>
    </submittedName>
</protein>
<keyword evidence="1" id="KW-0449">Lipoprotein</keyword>
<reference evidence="1" key="1">
    <citation type="submission" date="2020-09" db="EMBL/GenBank/DDBJ databases">
        <title>Desulfogranum mesoprofundum gen. nov., sp. nov., a novel mesophilic, sulfate-reducing chemolithoautotroph isolated from a deep-sea hydrothermal vent chimney in the Suiyo Seamount.</title>
        <authorList>
            <person name="Hashimoto Y."/>
            <person name="Nakagawa S."/>
        </authorList>
    </citation>
    <scope>NUCLEOTIDE SEQUENCE</scope>
    <source>
        <strain evidence="1">KT2</strain>
    </source>
</reference>
<dbReference type="PANTHER" id="PTHR35866">
    <property type="entry name" value="PUTATIVE-RELATED"/>
    <property type="match status" value="1"/>
</dbReference>
<accession>A0A8D5FEG0</accession>
<evidence type="ECO:0000313" key="2">
    <source>
        <dbReference type="Proteomes" id="UP000826725"/>
    </source>
</evidence>
<dbReference type="Pfam" id="PF03692">
    <property type="entry name" value="CxxCxxCC"/>
    <property type="match status" value="1"/>
</dbReference>
<sequence>MSPIGDGDFSFDCHPGVECFTVCCKDVDMILYPYDVLMLKKCLGMDSGDFMREYTFLVRGENPYFPTVKLKLKDNEEKSCPFLCENGCTVYDMRPSACRTYPLERAVDRSIVQKKANEFYFLTDHPYCLGHREKRKHTVQSWIRNQRLLGYNSMNEIWVELDTLFMKNPWKGEGVGGEKQQLSFMVCYNIDAFREFTERHKLLGQFRIDRTWKKNIATDDAELMKFGFEWLKLVLTGESKVLR</sequence>
<dbReference type="KEGG" id="dbk:DGMP_04960"/>